<evidence type="ECO:0000259" key="4">
    <source>
        <dbReference type="PROSITE" id="PS50949"/>
    </source>
</evidence>
<dbReference type="SUPFAM" id="SSF46785">
    <property type="entry name" value="Winged helix' DNA-binding domain"/>
    <property type="match status" value="1"/>
</dbReference>
<dbReference type="Pfam" id="PF13377">
    <property type="entry name" value="Peripla_BP_3"/>
    <property type="match status" value="1"/>
</dbReference>
<keyword evidence="6" id="KW-1185">Reference proteome</keyword>
<feature type="domain" description="HTH gntR-type" evidence="4">
    <location>
        <begin position="10"/>
        <end position="78"/>
    </location>
</feature>
<dbReference type="CDD" id="cd07377">
    <property type="entry name" value="WHTH_GntR"/>
    <property type="match status" value="1"/>
</dbReference>
<reference evidence="5 6" key="1">
    <citation type="submission" date="2019-08" db="EMBL/GenBank/DDBJ databases">
        <title>In-depth cultivation of the pig gut microbiome towards novel bacterial diversity and tailored functional studies.</title>
        <authorList>
            <person name="Wylensek D."/>
            <person name="Hitch T.C.A."/>
            <person name="Clavel T."/>
        </authorList>
    </citation>
    <scope>NUCLEOTIDE SEQUENCE [LARGE SCALE GENOMIC DNA]</scope>
    <source>
        <strain evidence="5 6">BBE-744-WT-12</strain>
    </source>
</reference>
<organism evidence="5 6">
    <name type="scientific">Victivallis lenta</name>
    <dbReference type="NCBI Taxonomy" id="2606640"/>
    <lineage>
        <taxon>Bacteria</taxon>
        <taxon>Pseudomonadati</taxon>
        <taxon>Lentisphaerota</taxon>
        <taxon>Lentisphaeria</taxon>
        <taxon>Victivallales</taxon>
        <taxon>Victivallaceae</taxon>
        <taxon>Victivallis</taxon>
    </lineage>
</organism>
<dbReference type="PANTHER" id="PTHR30146">
    <property type="entry name" value="LACI-RELATED TRANSCRIPTIONAL REPRESSOR"/>
    <property type="match status" value="1"/>
</dbReference>
<dbReference type="GO" id="GO:0003700">
    <property type="term" value="F:DNA-binding transcription factor activity"/>
    <property type="evidence" value="ECO:0007669"/>
    <property type="project" value="InterPro"/>
</dbReference>
<dbReference type="RefSeq" id="WP_154417564.1">
    <property type="nucleotide sequence ID" value="NZ_VUNS01000005.1"/>
</dbReference>
<dbReference type="Proteomes" id="UP000435649">
    <property type="component" value="Unassembled WGS sequence"/>
</dbReference>
<dbReference type="Gene3D" id="3.40.50.2300">
    <property type="match status" value="2"/>
</dbReference>
<dbReference type="Gene3D" id="1.10.10.10">
    <property type="entry name" value="Winged helix-like DNA-binding domain superfamily/Winged helix DNA-binding domain"/>
    <property type="match status" value="1"/>
</dbReference>
<dbReference type="EMBL" id="VUNS01000005">
    <property type="protein sequence ID" value="MST96816.1"/>
    <property type="molecule type" value="Genomic_DNA"/>
</dbReference>
<dbReference type="InterPro" id="IPR036390">
    <property type="entry name" value="WH_DNA-bd_sf"/>
</dbReference>
<evidence type="ECO:0000313" key="6">
    <source>
        <dbReference type="Proteomes" id="UP000435649"/>
    </source>
</evidence>
<dbReference type="InterPro" id="IPR046335">
    <property type="entry name" value="LacI/GalR-like_sensor"/>
</dbReference>
<sequence>MIAFKANTAAPLQEQIADHLAHRIVSGELPDKSRLPSTVELARLYHVTPVTIHKSLQHLVQRQLIERQPRRGTFVRSRERVNVIALVFGKNPFRDRSHLYSQLLDEFQKQSLERALNLKIYFDFESGSRTMFDLEQDLTSGELKAIIASNRTPKLTEFLEQHPEAAWCEPFHIDQRASVKKGVEYLTGRGYRNIAVVSMMPEELPYPNFREDFRCEQQGAMEGAAGTGAAVRVFRWGQKETDGYEKGKLLLAGENRPDAILVNHDVVCRGLLMAILEQGLRIPRDIAILTHMNHGCEFASPVPLTTLEVDPELMVRGCLDALTAALAGSSPAGIVIPSTVARLMPGKSCGEE</sequence>
<keyword evidence="1" id="KW-0805">Transcription regulation</keyword>
<comment type="caution">
    <text evidence="5">The sequence shown here is derived from an EMBL/GenBank/DDBJ whole genome shotgun (WGS) entry which is preliminary data.</text>
</comment>
<accession>A0A844G0D1</accession>
<protein>
    <submittedName>
        <fullName evidence="5">GntR family transcriptional regulator</fullName>
    </submittedName>
</protein>
<dbReference type="SMART" id="SM00345">
    <property type="entry name" value="HTH_GNTR"/>
    <property type="match status" value="1"/>
</dbReference>
<dbReference type="InterPro" id="IPR036388">
    <property type="entry name" value="WH-like_DNA-bd_sf"/>
</dbReference>
<dbReference type="InterPro" id="IPR000524">
    <property type="entry name" value="Tscrpt_reg_HTH_GntR"/>
</dbReference>
<dbReference type="InterPro" id="IPR028082">
    <property type="entry name" value="Peripla_BP_I"/>
</dbReference>
<name>A0A844G0D1_9BACT</name>
<gene>
    <name evidence="5" type="ORF">FYJ85_07120</name>
</gene>
<evidence type="ECO:0000256" key="3">
    <source>
        <dbReference type="ARBA" id="ARBA00023163"/>
    </source>
</evidence>
<dbReference type="GO" id="GO:0000976">
    <property type="term" value="F:transcription cis-regulatory region binding"/>
    <property type="evidence" value="ECO:0007669"/>
    <property type="project" value="TreeGrafter"/>
</dbReference>
<evidence type="ECO:0000256" key="1">
    <source>
        <dbReference type="ARBA" id="ARBA00023015"/>
    </source>
</evidence>
<evidence type="ECO:0000256" key="2">
    <source>
        <dbReference type="ARBA" id="ARBA00023125"/>
    </source>
</evidence>
<keyword evidence="2" id="KW-0238">DNA-binding</keyword>
<dbReference type="PROSITE" id="PS50949">
    <property type="entry name" value="HTH_GNTR"/>
    <property type="match status" value="1"/>
</dbReference>
<evidence type="ECO:0000313" key="5">
    <source>
        <dbReference type="EMBL" id="MST96816.1"/>
    </source>
</evidence>
<dbReference type="Pfam" id="PF00392">
    <property type="entry name" value="GntR"/>
    <property type="match status" value="1"/>
</dbReference>
<keyword evidence="3" id="KW-0804">Transcription</keyword>
<dbReference type="SUPFAM" id="SSF53822">
    <property type="entry name" value="Periplasmic binding protein-like I"/>
    <property type="match status" value="1"/>
</dbReference>
<proteinExistence type="predicted"/>
<dbReference type="PANTHER" id="PTHR30146:SF120">
    <property type="entry name" value="ALANINE RACEMASE"/>
    <property type="match status" value="1"/>
</dbReference>
<dbReference type="AlphaFoldDB" id="A0A844G0D1"/>